<sequence>MPDVDVAAQWVPGRGVAVVEVADVVAEPVRLVVGEVAFGALGGEQPCCLVGLRLDRLGGAVLVA</sequence>
<dbReference type="RefSeq" id="WP_138046062.1">
    <property type="nucleotide sequence ID" value="NZ_VBZC01000017.1"/>
</dbReference>
<dbReference type="Proteomes" id="UP000305906">
    <property type="component" value="Unassembled WGS sequence"/>
</dbReference>
<keyword evidence="2" id="KW-1185">Reference proteome</keyword>
<gene>
    <name evidence="1" type="ORF">FE633_17300</name>
</gene>
<reference evidence="1 2" key="1">
    <citation type="submission" date="2019-05" db="EMBL/GenBank/DDBJ databases">
        <title>Streptomyces sp. NEAU-C151, a novel actinomycete isolated from soil.</title>
        <authorList>
            <person name="Han L."/>
            <person name="Jiang H."/>
        </authorList>
    </citation>
    <scope>NUCLEOTIDE SEQUENCE [LARGE SCALE GENOMIC DNA]</scope>
    <source>
        <strain evidence="1 2">NEAU-C151</strain>
    </source>
</reference>
<accession>A0A5R9FWP5</accession>
<protein>
    <submittedName>
        <fullName evidence="1">Uncharacterized protein</fullName>
    </submittedName>
</protein>
<evidence type="ECO:0000313" key="1">
    <source>
        <dbReference type="EMBL" id="TLS44904.1"/>
    </source>
</evidence>
<name>A0A5R9FWP5_9ACTN</name>
<organism evidence="1 2">
    <name type="scientific">Streptomyces montanus</name>
    <dbReference type="NCBI Taxonomy" id="2580423"/>
    <lineage>
        <taxon>Bacteria</taxon>
        <taxon>Bacillati</taxon>
        <taxon>Actinomycetota</taxon>
        <taxon>Actinomycetes</taxon>
        <taxon>Kitasatosporales</taxon>
        <taxon>Streptomycetaceae</taxon>
        <taxon>Streptomyces</taxon>
    </lineage>
</organism>
<dbReference type="AlphaFoldDB" id="A0A5R9FWP5"/>
<comment type="caution">
    <text evidence="1">The sequence shown here is derived from an EMBL/GenBank/DDBJ whole genome shotgun (WGS) entry which is preliminary data.</text>
</comment>
<evidence type="ECO:0000313" key="2">
    <source>
        <dbReference type="Proteomes" id="UP000305906"/>
    </source>
</evidence>
<proteinExistence type="predicted"/>
<dbReference type="EMBL" id="VBZC01000017">
    <property type="protein sequence ID" value="TLS44904.1"/>
    <property type="molecule type" value="Genomic_DNA"/>
</dbReference>